<dbReference type="PANTHER" id="PTHR43861:SF3">
    <property type="entry name" value="PUTATIVE (AFU_ORTHOLOGUE AFUA_2G14390)-RELATED"/>
    <property type="match status" value="1"/>
</dbReference>
<sequence>MTPVTERGWNTGGMPDTSGYAFDNTSERAGSRYDVLESTYDPVTFARLAELGVAPGMRCLEVGAGAGSVAAWLAERVGPDGSVLATDIEPRWLGELPAAGNVRVVRHDITQEDLPEGRFDLIHARLVLLHLPERQAALDRMVRALRPGGRLVLDEFDCGWVPVLSAPSPESAELFERMHDAVMGVLTRAGADIRWGLHAYGALRATGLAEVASATWAEAWVGGSRGIRLHQVNIRDVGGQLTGDGLTDDDLERCLRLLDDPSFAVNSYPLITTWGRRR</sequence>
<dbReference type="PANTHER" id="PTHR43861">
    <property type="entry name" value="TRANS-ACONITATE 2-METHYLTRANSFERASE-RELATED"/>
    <property type="match status" value="1"/>
</dbReference>
<dbReference type="AlphaFoldDB" id="A0A4D4MNK1"/>
<feature type="region of interest" description="Disordered" evidence="2">
    <location>
        <begin position="1"/>
        <end position="23"/>
    </location>
</feature>
<dbReference type="CDD" id="cd02440">
    <property type="entry name" value="AdoMet_MTases"/>
    <property type="match status" value="1"/>
</dbReference>
<reference evidence="4 5" key="1">
    <citation type="submission" date="2019-04" db="EMBL/GenBank/DDBJ databases">
        <title>Draft genome sequences of Streptomyces avermitilis ATCC 31267.</title>
        <authorList>
            <person name="Komaki H."/>
            <person name="Tamura T."/>
            <person name="Hosoyama A."/>
        </authorList>
    </citation>
    <scope>NUCLEOTIDE SEQUENCE [LARGE SCALE GENOMIC DNA]</scope>
    <source>
        <strain evidence="4 5">ATCC 31267</strain>
    </source>
</reference>
<dbReference type="GO" id="GO:0017000">
    <property type="term" value="P:antibiotic biosynthetic process"/>
    <property type="evidence" value="ECO:0007669"/>
    <property type="project" value="UniProtKB-ARBA"/>
</dbReference>
<evidence type="ECO:0000259" key="3">
    <source>
        <dbReference type="Pfam" id="PF08242"/>
    </source>
</evidence>
<evidence type="ECO:0000256" key="2">
    <source>
        <dbReference type="SAM" id="MobiDB-lite"/>
    </source>
</evidence>
<accession>A0A4D4MNK1</accession>
<dbReference type="EMBL" id="BJHY01000001">
    <property type="protein sequence ID" value="GDY72757.1"/>
    <property type="molecule type" value="Genomic_DNA"/>
</dbReference>
<name>A0A4D4MNK1_STRAX</name>
<dbReference type="InterPro" id="IPR029063">
    <property type="entry name" value="SAM-dependent_MTases_sf"/>
</dbReference>
<dbReference type="STRING" id="33903.AQJ43_16605"/>
<dbReference type="Proteomes" id="UP000299211">
    <property type="component" value="Unassembled WGS sequence"/>
</dbReference>
<feature type="domain" description="Methyltransferase type 12" evidence="3">
    <location>
        <begin position="60"/>
        <end position="151"/>
    </location>
</feature>
<comment type="caution">
    <text evidence="4">The sequence shown here is derived from an EMBL/GenBank/DDBJ whole genome shotgun (WGS) entry which is preliminary data.</text>
</comment>
<dbReference type="Pfam" id="PF08242">
    <property type="entry name" value="Methyltransf_12"/>
    <property type="match status" value="1"/>
</dbReference>
<organism evidence="4 5">
    <name type="scientific">Streptomyces avermitilis</name>
    <dbReference type="NCBI Taxonomy" id="33903"/>
    <lineage>
        <taxon>Bacteria</taxon>
        <taxon>Bacillati</taxon>
        <taxon>Actinomycetota</taxon>
        <taxon>Actinomycetes</taxon>
        <taxon>Kitasatosporales</taxon>
        <taxon>Streptomycetaceae</taxon>
        <taxon>Streptomyces</taxon>
    </lineage>
</organism>
<evidence type="ECO:0000256" key="1">
    <source>
        <dbReference type="ARBA" id="ARBA00022679"/>
    </source>
</evidence>
<dbReference type="GO" id="GO:0008168">
    <property type="term" value="F:methyltransferase activity"/>
    <property type="evidence" value="ECO:0007669"/>
    <property type="project" value="UniProtKB-KW"/>
</dbReference>
<evidence type="ECO:0000313" key="5">
    <source>
        <dbReference type="Proteomes" id="UP000299211"/>
    </source>
</evidence>
<keyword evidence="4" id="KW-0489">Methyltransferase</keyword>
<evidence type="ECO:0000313" key="4">
    <source>
        <dbReference type="EMBL" id="GDY72757.1"/>
    </source>
</evidence>
<protein>
    <submittedName>
        <fullName evidence="4">Methyltransferase</fullName>
    </submittedName>
</protein>
<dbReference type="GO" id="GO:0032259">
    <property type="term" value="P:methylation"/>
    <property type="evidence" value="ECO:0007669"/>
    <property type="project" value="UniProtKB-KW"/>
</dbReference>
<keyword evidence="1 4" id="KW-0808">Transferase</keyword>
<proteinExistence type="predicted"/>
<dbReference type="SUPFAM" id="SSF53335">
    <property type="entry name" value="S-adenosyl-L-methionine-dependent methyltransferases"/>
    <property type="match status" value="1"/>
</dbReference>
<dbReference type="InterPro" id="IPR013217">
    <property type="entry name" value="Methyltransf_12"/>
</dbReference>
<dbReference type="Gene3D" id="3.40.50.150">
    <property type="entry name" value="Vaccinia Virus protein VP39"/>
    <property type="match status" value="1"/>
</dbReference>
<gene>
    <name evidence="4" type="ORF">SAV31267_022420</name>
</gene>